<evidence type="ECO:0000313" key="3">
    <source>
        <dbReference type="Proteomes" id="UP001211420"/>
    </source>
</evidence>
<proteinExistence type="predicted"/>
<organism evidence="2 3">
    <name type="scientific">Lactobacillus mulieris</name>
    <dbReference type="NCBI Taxonomy" id="2508708"/>
    <lineage>
        <taxon>Bacteria</taxon>
        <taxon>Bacillati</taxon>
        <taxon>Bacillota</taxon>
        <taxon>Bacilli</taxon>
        <taxon>Lactobacillales</taxon>
        <taxon>Lactobacillaceae</taxon>
        <taxon>Lactobacillus</taxon>
    </lineage>
</organism>
<accession>A0ABT4K1M9</accession>
<comment type="caution">
    <text evidence="2">The sequence shown here is derived from an EMBL/GenBank/DDBJ whole genome shotgun (WGS) entry which is preliminary data.</text>
</comment>
<feature type="region of interest" description="Disordered" evidence="1">
    <location>
        <begin position="141"/>
        <end position="184"/>
    </location>
</feature>
<dbReference type="Proteomes" id="UP001211420">
    <property type="component" value="Unassembled WGS sequence"/>
</dbReference>
<dbReference type="Pfam" id="PF04404">
    <property type="entry name" value="ERF"/>
    <property type="match status" value="1"/>
</dbReference>
<feature type="compositionally biased region" description="Basic and acidic residues" evidence="1">
    <location>
        <begin position="175"/>
        <end position="184"/>
    </location>
</feature>
<dbReference type="EMBL" id="JAKHPW010000002">
    <property type="protein sequence ID" value="MCZ3621898.1"/>
    <property type="molecule type" value="Genomic_DNA"/>
</dbReference>
<dbReference type="RefSeq" id="WP_269254504.1">
    <property type="nucleotide sequence ID" value="NZ_JAKHPU010000002.1"/>
</dbReference>
<sequence length="244" mass="27523">MIIKTVEGLEAPEKAKLVADIFKKFIEVKKVLKTPKHNSKVEFSSRSGYKRSYGYSTLDEVLNQIDIAIKQTGGLSYTFENVNSDSMVGVRVFIFGDSGAWIEFEPFYLPGGRTAQDYGSALTYLRRYCISSVFGIASEEDDDAQSISQKPFRANERQQPRQAPRPQATAPQQPAEDKSKKPLSDDALNMATVTYQNRPELLVILMKQAVDGDKEAQKFIKELEGKDKLLAHEINKRKLYEKVS</sequence>
<name>A0ABT4K1M9_9LACO</name>
<keyword evidence="3" id="KW-1185">Reference proteome</keyword>
<reference evidence="2 3" key="1">
    <citation type="submission" date="2022-01" db="EMBL/GenBank/DDBJ databases">
        <title>VMRC isolate genome collection.</title>
        <authorList>
            <person name="France M."/>
            <person name="Rutt L."/>
            <person name="Humphrys M."/>
            <person name="Ravel J."/>
        </authorList>
    </citation>
    <scope>NUCLEOTIDE SEQUENCE [LARGE SCALE GENOMIC DNA]</scope>
    <source>
        <strain evidence="2 3">C0172B4</strain>
    </source>
</reference>
<evidence type="ECO:0000313" key="2">
    <source>
        <dbReference type="EMBL" id="MCZ3621898.1"/>
    </source>
</evidence>
<gene>
    <name evidence="2" type="ORF">L2772_03300</name>
</gene>
<protein>
    <submittedName>
        <fullName evidence="2">ERF family protein</fullName>
    </submittedName>
</protein>
<dbReference type="InterPro" id="IPR007499">
    <property type="entry name" value="ERF_bacteria_virus"/>
</dbReference>
<evidence type="ECO:0000256" key="1">
    <source>
        <dbReference type="SAM" id="MobiDB-lite"/>
    </source>
</evidence>
<feature type="compositionally biased region" description="Low complexity" evidence="1">
    <location>
        <begin position="160"/>
        <end position="174"/>
    </location>
</feature>